<evidence type="ECO:0000313" key="1">
    <source>
        <dbReference type="EMBL" id="VWC38892.1"/>
    </source>
</evidence>
<organism evidence="1 2">
    <name type="scientific">Burkholderia arboris</name>
    <dbReference type="NCBI Taxonomy" id="488730"/>
    <lineage>
        <taxon>Bacteria</taxon>
        <taxon>Pseudomonadati</taxon>
        <taxon>Pseudomonadota</taxon>
        <taxon>Betaproteobacteria</taxon>
        <taxon>Burkholderiales</taxon>
        <taxon>Burkholderiaceae</taxon>
        <taxon>Burkholderia</taxon>
        <taxon>Burkholderia cepacia complex</taxon>
    </lineage>
</organism>
<name>A0A9Q9SQP9_9BURK</name>
<dbReference type="AlphaFoldDB" id="A0A9Q9SQP9"/>
<dbReference type="EMBL" id="CABVPX010000044">
    <property type="protein sequence ID" value="VWC38892.1"/>
    <property type="molecule type" value="Genomic_DNA"/>
</dbReference>
<dbReference type="Proteomes" id="UP000494172">
    <property type="component" value="Unassembled WGS sequence"/>
</dbReference>
<evidence type="ECO:0000313" key="2">
    <source>
        <dbReference type="Proteomes" id="UP000494172"/>
    </source>
</evidence>
<accession>A0A9Q9SQP9</accession>
<comment type="caution">
    <text evidence="1">The sequence shown here is derived from an EMBL/GenBank/DDBJ whole genome shotgun (WGS) entry which is preliminary data.</text>
</comment>
<proteinExistence type="predicted"/>
<protein>
    <submittedName>
        <fullName evidence="1">Uncharacterized protein</fullName>
    </submittedName>
</protein>
<reference evidence="1 2" key="1">
    <citation type="submission" date="2019-09" db="EMBL/GenBank/DDBJ databases">
        <authorList>
            <person name="Depoorter E."/>
        </authorList>
    </citation>
    <scope>NUCLEOTIDE SEQUENCE [LARGE SCALE GENOMIC DNA]</scope>
    <source>
        <strain evidence="1">LMG 24066</strain>
    </source>
</reference>
<gene>
    <name evidence="1" type="ORF">BAR24066_06821</name>
</gene>
<sequence>MCKNELNFIDLGRGFSRLSVIIFVFLFGLPVSEGSESTQHYGFYQNCGLSLSLPTILAPIADSEASPCANSYREQSGATMLIGSLVGGQKNPGLLEKLPALHIYRRDLDHVLASSNGSGLRRVANGSVISTSELEGGECGLSGVAHISEVVGANWSGWIAEDFYKNGRDIASSRDHCERFDNRHRCIRLIIGNAKETVTMSRYCLVRRGGDFDLDEGLSDEIFMEILKSIKLLEE</sequence>